<name>A0A6P7R9P5_MUSCR</name>
<evidence type="ECO:0000256" key="1">
    <source>
        <dbReference type="ARBA" id="ARBA00004123"/>
    </source>
</evidence>
<feature type="compositionally biased region" description="Polar residues" evidence="8">
    <location>
        <begin position="1121"/>
        <end position="1134"/>
    </location>
</feature>
<reference evidence="10" key="1">
    <citation type="submission" date="2025-08" db="UniProtKB">
        <authorList>
            <consortium name="RefSeq"/>
        </authorList>
    </citation>
    <scope>IDENTIFICATION</scope>
</reference>
<keyword evidence="6" id="KW-0539">Nucleus</keyword>
<dbReference type="Pfam" id="PF20168">
    <property type="entry name" value="PDS5"/>
    <property type="match status" value="2"/>
</dbReference>
<evidence type="ECO:0000256" key="3">
    <source>
        <dbReference type="ARBA" id="ARBA00022618"/>
    </source>
</evidence>
<evidence type="ECO:0000313" key="9">
    <source>
        <dbReference type="Proteomes" id="UP000515126"/>
    </source>
</evidence>
<evidence type="ECO:0000256" key="7">
    <source>
        <dbReference type="ARBA" id="ARBA00023306"/>
    </source>
</evidence>
<organism evidence="9 10">
    <name type="scientific">Mus caroli</name>
    <name type="common">Ryukyu mouse</name>
    <name type="synonym">Ricefield mouse</name>
    <dbReference type="NCBI Taxonomy" id="10089"/>
    <lineage>
        <taxon>Eukaryota</taxon>
        <taxon>Metazoa</taxon>
        <taxon>Chordata</taxon>
        <taxon>Craniata</taxon>
        <taxon>Vertebrata</taxon>
        <taxon>Euteleostomi</taxon>
        <taxon>Mammalia</taxon>
        <taxon>Eutheria</taxon>
        <taxon>Euarchontoglires</taxon>
        <taxon>Glires</taxon>
        <taxon>Rodentia</taxon>
        <taxon>Myomorpha</taxon>
        <taxon>Muroidea</taxon>
        <taxon>Muridae</taxon>
        <taxon>Murinae</taxon>
        <taxon>Mus</taxon>
        <taxon>Mus</taxon>
    </lineage>
</organism>
<feature type="compositionally biased region" description="Basic and acidic residues" evidence="8">
    <location>
        <begin position="1277"/>
        <end position="1293"/>
    </location>
</feature>
<evidence type="ECO:0000313" key="10">
    <source>
        <dbReference type="RefSeq" id="XP_029333645.1"/>
    </source>
</evidence>
<dbReference type="GO" id="GO:0051301">
    <property type="term" value="P:cell division"/>
    <property type="evidence" value="ECO:0007669"/>
    <property type="project" value="UniProtKB-KW"/>
</dbReference>
<dbReference type="PANTHER" id="PTHR12663">
    <property type="entry name" value="ANDROGEN INDUCED INHIBITOR OF PROLIFERATION AS3 / PDS5-RELATED"/>
    <property type="match status" value="1"/>
</dbReference>
<dbReference type="CDD" id="cd19953">
    <property type="entry name" value="PDS5"/>
    <property type="match status" value="1"/>
</dbReference>
<keyword evidence="4" id="KW-0677">Repeat</keyword>
<keyword evidence="3" id="KW-0132">Cell division</keyword>
<comment type="similarity">
    <text evidence="2">Belongs to the PDS5 family.</text>
</comment>
<gene>
    <name evidence="10" type="primary">Pds5a</name>
</gene>
<dbReference type="SUPFAM" id="SSF48371">
    <property type="entry name" value="ARM repeat"/>
    <property type="match status" value="1"/>
</dbReference>
<dbReference type="GO" id="GO:0002088">
    <property type="term" value="P:lens development in camera-type eye"/>
    <property type="evidence" value="ECO:0007669"/>
    <property type="project" value="UniProtKB-ARBA"/>
</dbReference>
<evidence type="ECO:0000256" key="4">
    <source>
        <dbReference type="ARBA" id="ARBA00022737"/>
    </source>
</evidence>
<dbReference type="GO" id="GO:0007064">
    <property type="term" value="P:mitotic sister chromatid cohesion"/>
    <property type="evidence" value="ECO:0007669"/>
    <property type="project" value="InterPro"/>
</dbReference>
<keyword evidence="5" id="KW-0498">Mitosis</keyword>
<dbReference type="InterPro" id="IPR039776">
    <property type="entry name" value="Pds5"/>
</dbReference>
<protein>
    <submittedName>
        <fullName evidence="10">Sister chromatid cohesion protein PDS5 homolog A</fullName>
    </submittedName>
</protein>
<evidence type="ECO:0000256" key="5">
    <source>
        <dbReference type="ARBA" id="ARBA00022776"/>
    </source>
</evidence>
<comment type="subcellular location">
    <subcellularLocation>
        <location evidence="1">Nucleus</location>
    </subcellularLocation>
</comment>
<dbReference type="InterPro" id="IPR011989">
    <property type="entry name" value="ARM-like"/>
</dbReference>
<dbReference type="KEGG" id="mcal:110294860"/>
<keyword evidence="7" id="KW-0131">Cell cycle</keyword>
<dbReference type="GO" id="GO:0000785">
    <property type="term" value="C:chromatin"/>
    <property type="evidence" value="ECO:0007669"/>
    <property type="project" value="TreeGrafter"/>
</dbReference>
<dbReference type="GO" id="GO:0006281">
    <property type="term" value="P:DNA repair"/>
    <property type="evidence" value="ECO:0007669"/>
    <property type="project" value="TreeGrafter"/>
</dbReference>
<dbReference type="PANTHER" id="PTHR12663:SF2">
    <property type="entry name" value="SISTER CHROMATID COHESION PROTEIN PDS5 HOMOLOG A"/>
    <property type="match status" value="1"/>
</dbReference>
<feature type="region of interest" description="Disordered" evidence="8">
    <location>
        <begin position="1099"/>
        <end position="1293"/>
    </location>
</feature>
<feature type="compositionally biased region" description="Polar residues" evidence="8">
    <location>
        <begin position="1183"/>
        <end position="1193"/>
    </location>
</feature>
<dbReference type="Gene3D" id="1.25.10.10">
    <property type="entry name" value="Leucine-rich Repeat Variant"/>
    <property type="match status" value="2"/>
</dbReference>
<dbReference type="InterPro" id="IPR016024">
    <property type="entry name" value="ARM-type_fold"/>
</dbReference>
<dbReference type="GeneID" id="110294860"/>
<dbReference type="FunFam" id="1.25.10.10:FF:000064">
    <property type="entry name" value="Sister chromatid cohesion protein PDS5 homolog A"/>
    <property type="match status" value="1"/>
</dbReference>
<dbReference type="Proteomes" id="UP000515126">
    <property type="component" value="Chromosome 5"/>
</dbReference>
<evidence type="ECO:0000256" key="6">
    <source>
        <dbReference type="ARBA" id="ARBA00023242"/>
    </source>
</evidence>
<dbReference type="GO" id="GO:0005634">
    <property type="term" value="C:nucleus"/>
    <property type="evidence" value="ECO:0007669"/>
    <property type="project" value="UniProtKB-SubCell"/>
</dbReference>
<proteinExistence type="inferred from homology"/>
<dbReference type="RefSeq" id="XP_029333645.1">
    <property type="nucleotide sequence ID" value="XM_029477785.1"/>
</dbReference>
<keyword evidence="9" id="KW-1185">Reference proteome</keyword>
<evidence type="ECO:0000256" key="2">
    <source>
        <dbReference type="ARBA" id="ARBA00006254"/>
    </source>
</evidence>
<dbReference type="CTD" id="23244"/>
<evidence type="ECO:0000256" key="8">
    <source>
        <dbReference type="SAM" id="MobiDB-lite"/>
    </source>
</evidence>
<accession>A0A6P7R9P5</accession>
<sequence>MDFTQPKPATALCGVVSADGKIAYPPGVKEITDKITTDEMIKRLKMVVKTFMDMDQDSEDEKQQYLPLALHLASEFFLRNPNKDVRLLVACCLADIFRIYAPEAPYTSHDKLKDIFLFITRQLKGLEDTKSPQFNRYFYLLENLAWVKSYNICFELEDCNEIFIQLFRTLFSVINNSHNTKVQMHMLDLMSSIIMEGDGVTQELLDSILINLIPAHKNLNKQSFDLAKVLLKRTVQTIEACIANVCISVYISSNDGEERLAVVRLLAKLFGSKDSDLATQNRPLWQCFLGRFNDIHVPVRLESVKFASHCLMNHPDLAKDLTEYLKVRSHDPEEAIRHDVIVTIITAAKRDLALVNDQLLGFVRERTLDKRWRVRKEAMMGLAQLYKKYCLHGEAGKEAAEKVSWIKDKLLHIYYQNSIDDKLLVEKIFAQYLVPHNLETEERMKCLYYLYASLDPNAVKALNEMWKCQNMLRSHVRELLDLHKQPASEANCSAMFGKLMTIAKNLPDPGKAQDFVKKFNQVLGDDEKLRSQLELLISPTCSCKQADICVREIARKLANPKQPTNPFLEMVKFLLERIAPVHIDSEAISALVKLMNKSIEGTADDEEEGVSPDSAIRSGLELLKVLSFTHPTSFHSAETYESLLQCLRMEDDKVAEAAIQIFRNTGHKIETDLPQIRSTLIPILHQKAKRGTPHQAKQAVHCIHAIFSNKEVQLAQIFEPLSRSLNADVPEQLITPLVSLGHISMLAPDQFASPMKSVVANFIVKDLLMNDRSTGEKNGKLWSPDEEVSPEVLAKVQAIKLLVRWLLGMKNNQSKSANSTLRLLSAMLVSEGDLTEQKRISKSDMSRLRLAAGSAIMKLAQEPCYHEIITPEQFQLCALVINDECYQVRQIFAQKLHKALVKLLLPLEYMAIFALCAKDPVKERRAHARQCLLKNISIRREYIKQNPMATEKLLSLLPEYVVPYMIHLLAHDPDFTRSQDVDQLRDIKECLWFMLEVLMTKNENNSHAFMKKMAENIKLTRDAQSPDESKTNEKLYTVCDVALCVINSKSALCNADSPKDPVLPMKFFTQPEKDFCNDKSYISEETRVLLLTGKPKPTGVLGTVNKPLSATGRKPYVRSAGTETGSNINANSELSPSAGSRSREQSSEASETGVSENEENPVRIISVTPVKNIDTVKNKEINSDQSTQGNISSDRGKKRIVTAAGAENIQKPDEKVDESGPPAPSKPRRGRRPKSESQGNATKNDDLNKPVSKGRKRAAGSQESLEAGNAKAPKLQDGAKKAVPAERQIDLQR</sequence>
<dbReference type="FunFam" id="1.25.10.10:FF:001146">
    <property type="entry name" value="PDS5 cohesin associated factor B"/>
    <property type="match status" value="1"/>
</dbReference>